<dbReference type="EMBL" id="FPAG01000004">
    <property type="protein sequence ID" value="SFS73156.1"/>
    <property type="molecule type" value="Genomic_DNA"/>
</dbReference>
<keyword evidence="4" id="KW-0418">Kinase</keyword>
<dbReference type="Gene3D" id="1.25.40.10">
    <property type="entry name" value="Tetratricopeptide repeat domain"/>
    <property type="match status" value="2"/>
</dbReference>
<feature type="domain" description="Signal transduction histidine kinase internal region" evidence="3">
    <location>
        <begin position="524"/>
        <end position="597"/>
    </location>
</feature>
<dbReference type="GO" id="GO:0016020">
    <property type="term" value="C:membrane"/>
    <property type="evidence" value="ECO:0007669"/>
    <property type="project" value="InterPro"/>
</dbReference>
<keyword evidence="2" id="KW-1133">Transmembrane helix</keyword>
<feature type="repeat" description="TPR" evidence="1">
    <location>
        <begin position="285"/>
        <end position="318"/>
    </location>
</feature>
<proteinExistence type="predicted"/>
<sequence length="726" mass="83667">MISINKYIFYLFVYIFFVINLQAQSKKIDSLKIELENHKTKDTTRANILFDLAYAHFQRDIKKTKLYLQESEDLNNALNYIKGKARVFYLKGILENSRLNYSESLNYFKKSLDHYQSIQYKKGIADIYIAFGITNYDLSQYEEALDNYKKAIDIYKVLDNKKGLVTSLINTANIYSETGRYKKAIASYKEALILSEVIDDEDGISFVHRNLGVLYSRQGNYPLAIEYYNKSLAYDKKTGDTLGMAKRLDNLGESYTSIGRPDKALEYHEKASTFLSKTGHKTLIAANNSNVGNIYLKKREYTKALEYFEMSLKASEEINNLKQIAICYAQIGNIFLLQNELLIARDNYIKAKDISKKINDNRILSASLLGIAETYLFVKQYQKALSYAIKGEKIAEELKLLENQKKASGILSEIYKNLGDYKKALVNFQQYKILNDSIFNKENIQKIAQLEYEYKYKQALDSASIRELKLTKTVMDTSQNLKRSQRNLLLGIIGFLVTTLILVAIIFFLKLRNAKSKTQNIVIEQKLLRSQMTPHFIFNSLSVLQGMILNREQKKSVSYLSKFSKLLRIILENSRDRTVLLSQELIAIENYLALQNLENETYVYTISVEETIDTSLFKIPPMLIQPFVENTIEHAFVNKKEGRIIKIKLILSNQELICIITDNGIGIDSLKVNKNQNKKSLSTTITSERLKILSKDFKKKGSFTVEDRKKYNEQGSIVTLVIPYIK</sequence>
<keyword evidence="2" id="KW-0472">Membrane</keyword>
<dbReference type="InterPro" id="IPR010559">
    <property type="entry name" value="Sig_transdc_His_kin_internal"/>
</dbReference>
<dbReference type="InterPro" id="IPR011990">
    <property type="entry name" value="TPR-like_helical_dom_sf"/>
</dbReference>
<dbReference type="SUPFAM" id="SSF48452">
    <property type="entry name" value="TPR-like"/>
    <property type="match status" value="3"/>
</dbReference>
<feature type="repeat" description="TPR" evidence="1">
    <location>
        <begin position="125"/>
        <end position="158"/>
    </location>
</feature>
<keyword evidence="2" id="KW-0812">Transmembrane</keyword>
<dbReference type="RefSeq" id="WP_083425885.1">
    <property type="nucleotide sequence ID" value="NZ_FPAG01000004.1"/>
</dbReference>
<dbReference type="Pfam" id="PF06580">
    <property type="entry name" value="His_kinase"/>
    <property type="match status" value="1"/>
</dbReference>
<evidence type="ECO:0000313" key="4">
    <source>
        <dbReference type="EMBL" id="SFS73156.1"/>
    </source>
</evidence>
<dbReference type="Pfam" id="PF13424">
    <property type="entry name" value="TPR_12"/>
    <property type="match status" value="3"/>
</dbReference>
<dbReference type="SUPFAM" id="SSF55874">
    <property type="entry name" value="ATPase domain of HSP90 chaperone/DNA topoisomerase II/histidine kinase"/>
    <property type="match status" value="1"/>
</dbReference>
<gene>
    <name evidence="4" type="ORF">SAMN04487906_1469</name>
</gene>
<evidence type="ECO:0000256" key="2">
    <source>
        <dbReference type="SAM" id="Phobius"/>
    </source>
</evidence>
<dbReference type="Gene3D" id="3.30.565.10">
    <property type="entry name" value="Histidine kinase-like ATPase, C-terminal domain"/>
    <property type="match status" value="1"/>
</dbReference>
<feature type="repeat" description="TPR" evidence="1">
    <location>
        <begin position="165"/>
        <end position="198"/>
    </location>
</feature>
<feature type="repeat" description="TPR" evidence="1">
    <location>
        <begin position="205"/>
        <end position="238"/>
    </location>
</feature>
<keyword evidence="4" id="KW-0808">Transferase</keyword>
<dbReference type="InterPro" id="IPR019734">
    <property type="entry name" value="TPR_rpt"/>
</dbReference>
<dbReference type="PANTHER" id="PTHR19959:SF119">
    <property type="entry name" value="FUNGAL LIPASE-LIKE DOMAIN-CONTAINING PROTEIN"/>
    <property type="match status" value="1"/>
</dbReference>
<dbReference type="GO" id="GO:0000155">
    <property type="term" value="F:phosphorelay sensor kinase activity"/>
    <property type="evidence" value="ECO:0007669"/>
    <property type="project" value="InterPro"/>
</dbReference>
<accession>A0A1I6S899</accession>
<dbReference type="AlphaFoldDB" id="A0A1I6S899"/>
<protein>
    <submittedName>
        <fullName evidence="4">Sensor histidine kinase, LytS/YehU family</fullName>
    </submittedName>
</protein>
<reference evidence="4 5" key="1">
    <citation type="submission" date="2016-10" db="EMBL/GenBank/DDBJ databases">
        <authorList>
            <person name="de Groot N.N."/>
        </authorList>
    </citation>
    <scope>NUCLEOTIDE SEQUENCE [LARGE SCALE GENOMIC DNA]</scope>
    <source>
        <strain evidence="4 5">CGMCC 1.6114</strain>
    </source>
</reference>
<name>A0A1I6S899_9FLAO</name>
<dbReference type="OrthoDB" id="6190788at2"/>
<keyword evidence="1" id="KW-0802">TPR repeat</keyword>
<dbReference type="PANTHER" id="PTHR19959">
    <property type="entry name" value="KINESIN LIGHT CHAIN"/>
    <property type="match status" value="1"/>
</dbReference>
<dbReference type="SMART" id="SM00028">
    <property type="entry name" value="TPR"/>
    <property type="match status" value="8"/>
</dbReference>
<organism evidence="4 5">
    <name type="scientific">Zhouia amylolytica</name>
    <dbReference type="NCBI Taxonomy" id="376730"/>
    <lineage>
        <taxon>Bacteria</taxon>
        <taxon>Pseudomonadati</taxon>
        <taxon>Bacteroidota</taxon>
        <taxon>Flavobacteriia</taxon>
        <taxon>Flavobacteriales</taxon>
        <taxon>Flavobacteriaceae</taxon>
        <taxon>Zhouia</taxon>
    </lineage>
</organism>
<dbReference type="PROSITE" id="PS50005">
    <property type="entry name" value="TPR"/>
    <property type="match status" value="4"/>
</dbReference>
<evidence type="ECO:0000313" key="5">
    <source>
        <dbReference type="Proteomes" id="UP000183209"/>
    </source>
</evidence>
<dbReference type="InterPro" id="IPR036890">
    <property type="entry name" value="HATPase_C_sf"/>
</dbReference>
<feature type="transmembrane region" description="Helical" evidence="2">
    <location>
        <begin position="488"/>
        <end position="509"/>
    </location>
</feature>
<evidence type="ECO:0000256" key="1">
    <source>
        <dbReference type="PROSITE-ProRule" id="PRU00339"/>
    </source>
</evidence>
<feature type="transmembrane region" description="Helical" evidence="2">
    <location>
        <begin position="7"/>
        <end position="23"/>
    </location>
</feature>
<evidence type="ECO:0000259" key="3">
    <source>
        <dbReference type="Pfam" id="PF06580"/>
    </source>
</evidence>
<dbReference type="Proteomes" id="UP000183209">
    <property type="component" value="Unassembled WGS sequence"/>
</dbReference>